<dbReference type="Pfam" id="PF00375">
    <property type="entry name" value="SDF"/>
    <property type="match status" value="1"/>
</dbReference>
<feature type="transmembrane region" description="Helical" evidence="7">
    <location>
        <begin position="132"/>
        <end position="158"/>
    </location>
</feature>
<feature type="transmembrane region" description="Helical" evidence="7">
    <location>
        <begin position="403"/>
        <end position="425"/>
    </location>
</feature>
<keyword evidence="4 7" id="KW-0812">Transmembrane</keyword>
<dbReference type="InterPro" id="IPR036458">
    <property type="entry name" value="Na:dicarbo_symporter_sf"/>
</dbReference>
<evidence type="ECO:0000256" key="5">
    <source>
        <dbReference type="ARBA" id="ARBA00022989"/>
    </source>
</evidence>
<dbReference type="GO" id="GO:0005886">
    <property type="term" value="C:plasma membrane"/>
    <property type="evidence" value="ECO:0007669"/>
    <property type="project" value="UniProtKB-SubCell"/>
</dbReference>
<sequence length="570" mass="60081">MHHRSGVVLFSSAELAAAEATRTMRSGRSFTDPSCRRPVATSLARTDYTSDSRTEYELVQDGSIPPILQAPPSPPAPRSDWHILESDGTKLVVSARAIFFGVVVGVGLGVLVSRVPVLKTHLGLWIALPGDLFVRALRCLVLPMVFTGITVAIAETVAVGKTAMLGLRTIGMYFVSSLLAAALGMSVALLARPWFSPLTAPSLPSNDIALGFKCANGLYLQSSANESLACSSPTPTAFLVDDINNVLATTSGIRVSATKSATAQALAMLDLLVTDNIMRALADGSLLSVVMFALPLGVAIVRSHHSSALGTAAPPNPLLLVLRQIRNAFLILIHALLRLTPIAVVFLISGAMSSLDANAATLHQVLIVLGAYLLATALHTLVVLPLLMCVLTKTNPFAYLRHLTPAFAFAFGCASSMATLPVALAGLEATRAVPRSLAQVIMALGTTVNMNAAGLYYPLMTVFMAASSNRPIELDSTRLVLLFFMSLLGAMGTAPVPNAGLVMLLTVWKTVLPTEPVPPAFALVVAIDFLIDRISTVVNVNGNVVVTRILADQVDEAAVVWAQEHVDTAA</sequence>
<evidence type="ECO:0000256" key="4">
    <source>
        <dbReference type="ARBA" id="ARBA00022692"/>
    </source>
</evidence>
<name>A0A1V9YH21_ACHHY</name>
<dbReference type="PANTHER" id="PTHR42865">
    <property type="entry name" value="PROTON/GLUTAMATE-ASPARTATE SYMPORTER"/>
    <property type="match status" value="1"/>
</dbReference>
<evidence type="ECO:0000313" key="8">
    <source>
        <dbReference type="EMBL" id="OQR85011.1"/>
    </source>
</evidence>
<comment type="caution">
    <text evidence="8">The sequence shown here is derived from an EMBL/GenBank/DDBJ whole genome shotgun (WGS) entry which is preliminary data.</text>
</comment>
<dbReference type="OrthoDB" id="5877963at2759"/>
<evidence type="ECO:0000256" key="3">
    <source>
        <dbReference type="ARBA" id="ARBA00022475"/>
    </source>
</evidence>
<feature type="transmembrane region" description="Helical" evidence="7">
    <location>
        <begin position="479"/>
        <end position="508"/>
    </location>
</feature>
<dbReference type="InterPro" id="IPR001991">
    <property type="entry name" value="Na-dicarboxylate_symporter"/>
</dbReference>
<keyword evidence="6 7" id="KW-0472">Membrane</keyword>
<dbReference type="AlphaFoldDB" id="A0A1V9YH21"/>
<protein>
    <recommendedName>
        <fullName evidence="7">Amino acid transporter</fullName>
    </recommendedName>
</protein>
<feature type="transmembrane region" description="Helical" evidence="7">
    <location>
        <begin position="365"/>
        <end position="391"/>
    </location>
</feature>
<organism evidence="8 9">
    <name type="scientific">Achlya hypogyna</name>
    <name type="common">Oomycete</name>
    <name type="synonym">Protoachlya hypogyna</name>
    <dbReference type="NCBI Taxonomy" id="1202772"/>
    <lineage>
        <taxon>Eukaryota</taxon>
        <taxon>Sar</taxon>
        <taxon>Stramenopiles</taxon>
        <taxon>Oomycota</taxon>
        <taxon>Saprolegniomycetes</taxon>
        <taxon>Saprolegniales</taxon>
        <taxon>Achlyaceae</taxon>
        <taxon>Achlya</taxon>
    </lineage>
</organism>
<keyword evidence="3" id="KW-1003">Cell membrane</keyword>
<dbReference type="SUPFAM" id="SSF118215">
    <property type="entry name" value="Proton glutamate symport protein"/>
    <property type="match status" value="1"/>
</dbReference>
<comment type="subcellular location">
    <subcellularLocation>
        <location evidence="1">Cell membrane</location>
        <topology evidence="1">Multi-pass membrane protein</topology>
    </subcellularLocation>
    <subcellularLocation>
        <location evidence="7">Membrane</location>
        <topology evidence="7">Multi-pass membrane protein</topology>
    </subcellularLocation>
</comment>
<dbReference type="PRINTS" id="PR00173">
    <property type="entry name" value="EDTRNSPORT"/>
</dbReference>
<keyword evidence="5 7" id="KW-1133">Transmembrane helix</keyword>
<keyword evidence="9" id="KW-1185">Reference proteome</keyword>
<feature type="transmembrane region" description="Helical" evidence="7">
    <location>
        <begin position="91"/>
        <end position="112"/>
    </location>
</feature>
<evidence type="ECO:0000256" key="1">
    <source>
        <dbReference type="ARBA" id="ARBA00004651"/>
    </source>
</evidence>
<evidence type="ECO:0000256" key="2">
    <source>
        <dbReference type="ARBA" id="ARBA00022448"/>
    </source>
</evidence>
<evidence type="ECO:0000313" key="9">
    <source>
        <dbReference type="Proteomes" id="UP000243579"/>
    </source>
</evidence>
<gene>
    <name evidence="8" type="ORF">ACHHYP_12474</name>
</gene>
<feature type="transmembrane region" description="Helical" evidence="7">
    <location>
        <begin position="277"/>
        <end position="301"/>
    </location>
</feature>
<feature type="transmembrane region" description="Helical" evidence="7">
    <location>
        <begin position="328"/>
        <end position="353"/>
    </location>
</feature>
<dbReference type="STRING" id="1202772.A0A1V9YH21"/>
<keyword evidence="2 7" id="KW-0813">Transport</keyword>
<dbReference type="PANTHER" id="PTHR42865:SF7">
    <property type="entry name" value="PROTON_GLUTAMATE-ASPARTATE SYMPORTER"/>
    <property type="match status" value="1"/>
</dbReference>
<feature type="transmembrane region" description="Helical" evidence="7">
    <location>
        <begin position="437"/>
        <end position="459"/>
    </location>
</feature>
<reference evidence="8 9" key="1">
    <citation type="journal article" date="2014" name="Genome Biol. Evol.">
        <title>The secreted proteins of Achlya hypogyna and Thraustotheca clavata identify the ancestral oomycete secretome and reveal gene acquisitions by horizontal gene transfer.</title>
        <authorList>
            <person name="Misner I."/>
            <person name="Blouin N."/>
            <person name="Leonard G."/>
            <person name="Richards T.A."/>
            <person name="Lane C.E."/>
        </authorList>
    </citation>
    <scope>NUCLEOTIDE SEQUENCE [LARGE SCALE GENOMIC DNA]</scope>
    <source>
        <strain evidence="8 9">ATCC 48635</strain>
    </source>
</reference>
<comment type="similarity">
    <text evidence="7">Belongs to the dicarboxylate/amino acid:cation symporter (DAACS) (TC 2.A.23) family.</text>
</comment>
<keyword evidence="7" id="KW-0769">Symport</keyword>
<proteinExistence type="inferred from homology"/>
<dbReference type="GO" id="GO:0015293">
    <property type="term" value="F:symporter activity"/>
    <property type="evidence" value="ECO:0007669"/>
    <property type="project" value="UniProtKB-UniRule"/>
</dbReference>
<feature type="transmembrane region" description="Helical" evidence="7">
    <location>
        <begin position="170"/>
        <end position="195"/>
    </location>
</feature>
<evidence type="ECO:0000256" key="6">
    <source>
        <dbReference type="ARBA" id="ARBA00023136"/>
    </source>
</evidence>
<evidence type="ECO:0000256" key="7">
    <source>
        <dbReference type="RuleBase" id="RU361216"/>
    </source>
</evidence>
<accession>A0A1V9YH21</accession>
<dbReference type="EMBL" id="JNBR01001828">
    <property type="protein sequence ID" value="OQR85011.1"/>
    <property type="molecule type" value="Genomic_DNA"/>
</dbReference>
<dbReference type="Gene3D" id="1.10.3860.10">
    <property type="entry name" value="Sodium:dicarboxylate symporter"/>
    <property type="match status" value="1"/>
</dbReference>
<dbReference type="Proteomes" id="UP000243579">
    <property type="component" value="Unassembled WGS sequence"/>
</dbReference>